<name>A0A3E0G5U4_9PSEU</name>
<protein>
    <submittedName>
        <fullName evidence="2">Uncharacterized protein</fullName>
    </submittedName>
</protein>
<keyword evidence="1" id="KW-0472">Membrane</keyword>
<evidence type="ECO:0000313" key="2">
    <source>
        <dbReference type="EMBL" id="REH18277.1"/>
    </source>
</evidence>
<organism evidence="2 3">
    <name type="scientific">Kutzneria buriramensis</name>
    <dbReference type="NCBI Taxonomy" id="1045776"/>
    <lineage>
        <taxon>Bacteria</taxon>
        <taxon>Bacillati</taxon>
        <taxon>Actinomycetota</taxon>
        <taxon>Actinomycetes</taxon>
        <taxon>Pseudonocardiales</taxon>
        <taxon>Pseudonocardiaceae</taxon>
        <taxon>Kutzneria</taxon>
    </lineage>
</organism>
<dbReference type="RefSeq" id="WP_116182135.1">
    <property type="nucleotide sequence ID" value="NZ_CP144379.1"/>
</dbReference>
<feature type="transmembrane region" description="Helical" evidence="1">
    <location>
        <begin position="61"/>
        <end position="80"/>
    </location>
</feature>
<proteinExistence type="predicted"/>
<sequence>MTNIEHTEPAHAAVDEELAASAAVGVDEYGVDEATIGAPLVFALLAGLGTVLAVLTPVTVVRVVSLLIVAVAGVIAFRLLTRRGGASR</sequence>
<reference evidence="2 3" key="1">
    <citation type="submission" date="2018-08" db="EMBL/GenBank/DDBJ databases">
        <title>Genomic Encyclopedia of Archaeal and Bacterial Type Strains, Phase II (KMG-II): from individual species to whole genera.</title>
        <authorList>
            <person name="Goeker M."/>
        </authorList>
    </citation>
    <scope>NUCLEOTIDE SEQUENCE [LARGE SCALE GENOMIC DNA]</scope>
    <source>
        <strain evidence="2 3">DSM 45791</strain>
    </source>
</reference>
<dbReference type="EMBL" id="QUNO01000036">
    <property type="protein sequence ID" value="REH18277.1"/>
    <property type="molecule type" value="Genomic_DNA"/>
</dbReference>
<keyword evidence="1" id="KW-1133">Transmembrane helix</keyword>
<keyword evidence="1" id="KW-0812">Transmembrane</keyword>
<gene>
    <name evidence="2" type="ORF">BCF44_13632</name>
</gene>
<evidence type="ECO:0000313" key="3">
    <source>
        <dbReference type="Proteomes" id="UP000256269"/>
    </source>
</evidence>
<accession>A0A3E0G5U4</accession>
<keyword evidence="3" id="KW-1185">Reference proteome</keyword>
<dbReference type="Proteomes" id="UP000256269">
    <property type="component" value="Unassembled WGS sequence"/>
</dbReference>
<evidence type="ECO:0000256" key="1">
    <source>
        <dbReference type="SAM" id="Phobius"/>
    </source>
</evidence>
<comment type="caution">
    <text evidence="2">The sequence shown here is derived from an EMBL/GenBank/DDBJ whole genome shotgun (WGS) entry which is preliminary data.</text>
</comment>
<dbReference type="AlphaFoldDB" id="A0A3E0G5U4"/>
<feature type="transmembrane region" description="Helical" evidence="1">
    <location>
        <begin position="36"/>
        <end position="55"/>
    </location>
</feature>